<evidence type="ECO:0000259" key="7">
    <source>
        <dbReference type="PROSITE" id="PS50110"/>
    </source>
</evidence>
<keyword evidence="3" id="KW-0805">Transcription regulation</keyword>
<dbReference type="PROSITE" id="PS50110">
    <property type="entry name" value="RESPONSE_REGULATORY"/>
    <property type="match status" value="1"/>
</dbReference>
<keyword evidence="1 6" id="KW-0597">Phosphoprotein</keyword>
<protein>
    <submittedName>
        <fullName evidence="8">Response regulator</fullName>
    </submittedName>
</protein>
<dbReference type="InterPro" id="IPR039420">
    <property type="entry name" value="WalR-like"/>
</dbReference>
<dbReference type="PANTHER" id="PTHR48111:SF1">
    <property type="entry name" value="TWO-COMPONENT RESPONSE REGULATOR ORR33"/>
    <property type="match status" value="1"/>
</dbReference>
<keyword evidence="2" id="KW-0902">Two-component regulatory system</keyword>
<accession>A0A370E232</accession>
<organism evidence="8 9">
    <name type="scientific">endosymbiont of Lamellibrachia luymesi</name>
    <dbReference type="NCBI Taxonomy" id="2200907"/>
    <lineage>
        <taxon>Bacteria</taxon>
        <taxon>Pseudomonadati</taxon>
        <taxon>Pseudomonadota</taxon>
        <taxon>Gammaproteobacteria</taxon>
        <taxon>sulfur-oxidizing symbionts</taxon>
    </lineage>
</organism>
<dbReference type="GO" id="GO:0000976">
    <property type="term" value="F:transcription cis-regulatory region binding"/>
    <property type="evidence" value="ECO:0007669"/>
    <property type="project" value="TreeGrafter"/>
</dbReference>
<keyword evidence="5" id="KW-0804">Transcription</keyword>
<proteinExistence type="predicted"/>
<comment type="caution">
    <text evidence="8">The sequence shown here is derived from an EMBL/GenBank/DDBJ whole genome shotgun (WGS) entry which is preliminary data.</text>
</comment>
<evidence type="ECO:0000256" key="5">
    <source>
        <dbReference type="ARBA" id="ARBA00023163"/>
    </source>
</evidence>
<dbReference type="InterPro" id="IPR001789">
    <property type="entry name" value="Sig_transdc_resp-reg_receiver"/>
</dbReference>
<dbReference type="SMART" id="SM00448">
    <property type="entry name" value="REC"/>
    <property type="match status" value="1"/>
</dbReference>
<dbReference type="PANTHER" id="PTHR48111">
    <property type="entry name" value="REGULATOR OF RPOS"/>
    <property type="match status" value="1"/>
</dbReference>
<feature type="domain" description="Response regulatory" evidence="7">
    <location>
        <begin position="21"/>
        <end position="136"/>
    </location>
</feature>
<dbReference type="Gene3D" id="3.40.50.2300">
    <property type="match status" value="1"/>
</dbReference>
<dbReference type="Pfam" id="PF00072">
    <property type="entry name" value="Response_reg"/>
    <property type="match status" value="1"/>
</dbReference>
<dbReference type="EMBL" id="QFXD01000001">
    <property type="protein sequence ID" value="RDH93564.1"/>
    <property type="molecule type" value="Genomic_DNA"/>
</dbReference>
<gene>
    <name evidence="8" type="ORF">DIZ79_00010</name>
</gene>
<evidence type="ECO:0000256" key="2">
    <source>
        <dbReference type="ARBA" id="ARBA00023012"/>
    </source>
</evidence>
<keyword evidence="4" id="KW-0238">DNA-binding</keyword>
<reference evidence="8 9" key="1">
    <citation type="journal article" date="2018" name="ISME J.">
        <title>Endosymbiont genomes yield clues of tubeworm success.</title>
        <authorList>
            <person name="Li Y."/>
            <person name="Liles M.R."/>
            <person name="Halanych K.M."/>
        </authorList>
    </citation>
    <scope>NUCLEOTIDE SEQUENCE [LARGE SCALE GENOMIC DNA]</scope>
    <source>
        <strain evidence="8">A1422</strain>
    </source>
</reference>
<evidence type="ECO:0000256" key="3">
    <source>
        <dbReference type="ARBA" id="ARBA00023015"/>
    </source>
</evidence>
<dbReference type="InterPro" id="IPR011006">
    <property type="entry name" value="CheY-like_superfamily"/>
</dbReference>
<name>A0A370E232_9GAMM</name>
<evidence type="ECO:0000256" key="4">
    <source>
        <dbReference type="ARBA" id="ARBA00023125"/>
    </source>
</evidence>
<dbReference type="GO" id="GO:0006355">
    <property type="term" value="P:regulation of DNA-templated transcription"/>
    <property type="evidence" value="ECO:0007669"/>
    <property type="project" value="TreeGrafter"/>
</dbReference>
<evidence type="ECO:0000256" key="1">
    <source>
        <dbReference type="ARBA" id="ARBA00022553"/>
    </source>
</evidence>
<evidence type="ECO:0000256" key="6">
    <source>
        <dbReference type="PROSITE-ProRule" id="PRU00169"/>
    </source>
</evidence>
<evidence type="ECO:0000313" key="8">
    <source>
        <dbReference type="EMBL" id="RDH93564.1"/>
    </source>
</evidence>
<dbReference type="GO" id="GO:0005829">
    <property type="term" value="C:cytosol"/>
    <property type="evidence" value="ECO:0007669"/>
    <property type="project" value="TreeGrafter"/>
</dbReference>
<sequence>MLMPDGNGGDMAAGQDDHKFWIIGVDDEPQNLEILEEILGDQFELTLVSSGRACLDEANVAPPDLILLDVNIQGMDGLEVCRRLKAEPDTSDIPVIFVSAYSKLEERLAGYRAGGDDYVTKPFDDEELLIKVKLALATKRQLDSLQRKRQRIRTLAAIVTLCLLHVPWQQSFNLFQRIGRRDVLQYMM</sequence>
<feature type="modified residue" description="4-aspartylphosphate" evidence="6">
    <location>
        <position position="69"/>
    </location>
</feature>
<dbReference type="GO" id="GO:0000156">
    <property type="term" value="F:phosphorelay response regulator activity"/>
    <property type="evidence" value="ECO:0007669"/>
    <property type="project" value="TreeGrafter"/>
</dbReference>
<dbReference type="AlphaFoldDB" id="A0A370E232"/>
<evidence type="ECO:0000313" key="9">
    <source>
        <dbReference type="Proteomes" id="UP000255508"/>
    </source>
</evidence>
<dbReference type="GO" id="GO:0032993">
    <property type="term" value="C:protein-DNA complex"/>
    <property type="evidence" value="ECO:0007669"/>
    <property type="project" value="TreeGrafter"/>
</dbReference>
<dbReference type="Proteomes" id="UP000255508">
    <property type="component" value="Unassembled WGS sequence"/>
</dbReference>
<dbReference type="SUPFAM" id="SSF52172">
    <property type="entry name" value="CheY-like"/>
    <property type="match status" value="1"/>
</dbReference>